<dbReference type="Gene3D" id="6.10.250.2560">
    <property type="match status" value="1"/>
</dbReference>
<dbReference type="PANTHER" id="PTHR12460">
    <property type="entry name" value="CYCLIN-DEPENDENT KINASE INHIBITOR-RELATED PROTEIN"/>
    <property type="match status" value="1"/>
</dbReference>
<dbReference type="InterPro" id="IPR006569">
    <property type="entry name" value="CID_dom"/>
</dbReference>
<dbReference type="SUPFAM" id="SSF48464">
    <property type="entry name" value="ENTH/VHS domain"/>
    <property type="match status" value="1"/>
</dbReference>
<evidence type="ECO:0000313" key="3">
    <source>
        <dbReference type="EMBL" id="CAG5086278.1"/>
    </source>
</evidence>
<gene>
    <name evidence="3" type="ORF">OKIOD_LOCUS2721</name>
</gene>
<evidence type="ECO:0000256" key="1">
    <source>
        <dbReference type="SAM" id="MobiDB-lite"/>
    </source>
</evidence>
<evidence type="ECO:0000313" key="4">
    <source>
        <dbReference type="Proteomes" id="UP001158576"/>
    </source>
</evidence>
<feature type="region of interest" description="Disordered" evidence="1">
    <location>
        <begin position="173"/>
        <end position="226"/>
    </location>
</feature>
<protein>
    <submittedName>
        <fullName evidence="3">Oidioi.mRNA.OKI2018_I69.PAR.g11163.t1.cds</fullName>
    </submittedName>
</protein>
<feature type="compositionally biased region" description="Basic residues" evidence="1">
    <location>
        <begin position="190"/>
        <end position="216"/>
    </location>
</feature>
<evidence type="ECO:0000259" key="2">
    <source>
        <dbReference type="PROSITE" id="PS51391"/>
    </source>
</evidence>
<feature type="domain" description="CID" evidence="2">
    <location>
        <begin position="4"/>
        <end position="137"/>
    </location>
</feature>
<dbReference type="Pfam" id="PF04818">
    <property type="entry name" value="CID"/>
    <property type="match status" value="1"/>
</dbReference>
<proteinExistence type="predicted"/>
<dbReference type="CDD" id="cd16981">
    <property type="entry name" value="CID_RPRD_like"/>
    <property type="match status" value="1"/>
</dbReference>
<keyword evidence="4" id="KW-1185">Reference proteome</keyword>
<dbReference type="EMBL" id="OU015568">
    <property type="protein sequence ID" value="CAG5086278.1"/>
    <property type="molecule type" value="Genomic_DNA"/>
</dbReference>
<accession>A0ABN7RXL9</accession>
<dbReference type="SMART" id="SM00582">
    <property type="entry name" value="RPR"/>
    <property type="match status" value="1"/>
</dbReference>
<dbReference type="Proteomes" id="UP001158576">
    <property type="component" value="Chromosome PAR"/>
</dbReference>
<dbReference type="Gene3D" id="1.25.40.90">
    <property type="match status" value="1"/>
</dbReference>
<name>A0ABN7RXL9_OIKDI</name>
<organism evidence="3 4">
    <name type="scientific">Oikopleura dioica</name>
    <name type="common">Tunicate</name>
    <dbReference type="NCBI Taxonomy" id="34765"/>
    <lineage>
        <taxon>Eukaryota</taxon>
        <taxon>Metazoa</taxon>
        <taxon>Chordata</taxon>
        <taxon>Tunicata</taxon>
        <taxon>Appendicularia</taxon>
        <taxon>Copelata</taxon>
        <taxon>Oikopleuridae</taxon>
        <taxon>Oikopleura</taxon>
    </lineage>
</organism>
<sequence>MGISEPFSVDVLDNKLKNELNKTQESVQSISRWLIKNHEHGDVIVKSWLRILLTTDNNSKKKSLVYLANDLLQNGLKRKAPFREFFLPHLPGAFASFGICDQRLLKSLMNVLAVWENRTVFTEEYVKGLRGVLFAEQRRQLENCIEEQKGKPQIEDASILEESYNVNTEMNETAKKLSESLDEASSTVNRNKHREAKRKRKKEEKKAKKSKKKKRRIELGPPPETKIDLSKLEQDIIQLAEDAASSDIAERQKLAALPNEVQDESTMDYINEWGSLELMYQLVNRAGKLVGAFTDRVMDEQKYRGGFKCLK</sequence>
<dbReference type="InterPro" id="IPR008942">
    <property type="entry name" value="ENTH_VHS"/>
</dbReference>
<dbReference type="PROSITE" id="PS51391">
    <property type="entry name" value="CID"/>
    <property type="match status" value="1"/>
</dbReference>
<dbReference type="PANTHER" id="PTHR12460:SF0">
    <property type="entry name" value="CID DOMAIN-CONTAINING PROTEIN-RELATED"/>
    <property type="match status" value="1"/>
</dbReference>
<reference evidence="3 4" key="1">
    <citation type="submission" date="2021-04" db="EMBL/GenBank/DDBJ databases">
        <authorList>
            <person name="Bliznina A."/>
        </authorList>
    </citation>
    <scope>NUCLEOTIDE SEQUENCE [LARGE SCALE GENOMIC DNA]</scope>
</reference>